<accession>A0A8H6RWU3</accession>
<gene>
    <name evidence="2" type="ORF">HII31_01000</name>
</gene>
<feature type="region of interest" description="Disordered" evidence="1">
    <location>
        <begin position="1"/>
        <end position="28"/>
    </location>
</feature>
<comment type="caution">
    <text evidence="2">The sequence shown here is derived from an EMBL/GenBank/DDBJ whole genome shotgun (WGS) entry which is preliminary data.</text>
</comment>
<protein>
    <submittedName>
        <fullName evidence="2">Uncharacterized protein</fullName>
    </submittedName>
</protein>
<organism evidence="2 3">
    <name type="scientific">Pseudocercospora fuligena</name>
    <dbReference type="NCBI Taxonomy" id="685502"/>
    <lineage>
        <taxon>Eukaryota</taxon>
        <taxon>Fungi</taxon>
        <taxon>Dikarya</taxon>
        <taxon>Ascomycota</taxon>
        <taxon>Pezizomycotina</taxon>
        <taxon>Dothideomycetes</taxon>
        <taxon>Dothideomycetidae</taxon>
        <taxon>Mycosphaerellales</taxon>
        <taxon>Mycosphaerellaceae</taxon>
        <taxon>Pseudocercospora</taxon>
    </lineage>
</organism>
<evidence type="ECO:0000313" key="2">
    <source>
        <dbReference type="EMBL" id="KAF7197661.1"/>
    </source>
</evidence>
<dbReference type="Proteomes" id="UP000660729">
    <property type="component" value="Unassembled WGS sequence"/>
</dbReference>
<evidence type="ECO:0000313" key="3">
    <source>
        <dbReference type="Proteomes" id="UP000660729"/>
    </source>
</evidence>
<dbReference type="OrthoDB" id="3650781at2759"/>
<proteinExistence type="predicted"/>
<keyword evidence="3" id="KW-1185">Reference proteome</keyword>
<name>A0A8H6RWU3_9PEZI</name>
<evidence type="ECO:0000256" key="1">
    <source>
        <dbReference type="SAM" id="MobiDB-lite"/>
    </source>
</evidence>
<reference evidence="2" key="1">
    <citation type="submission" date="2020-04" db="EMBL/GenBank/DDBJ databases">
        <title>Draft genome resource of the tomato pathogen Pseudocercospora fuligena.</title>
        <authorList>
            <person name="Zaccaron A."/>
        </authorList>
    </citation>
    <scope>NUCLEOTIDE SEQUENCE</scope>
    <source>
        <strain evidence="2">PF001</strain>
    </source>
</reference>
<dbReference type="EMBL" id="JABCIY010000008">
    <property type="protein sequence ID" value="KAF7197661.1"/>
    <property type="molecule type" value="Genomic_DNA"/>
</dbReference>
<sequence>MSAHNTTAHTPAASEIAQTPVGDDDKTTFESLPAELRNRIYQLSGCLKFYEEPDRNRRSCARHTVCGDYTADAHPVVHGCGDGEHCSFASWDGFRDWKAAAYFVNGDPTFDTANYGPRTCVENFARYTTRATSPRKSLICYQMTGAQPGLTRVSKKVREDTLPIFYGNHPFVVRLFSANASDENRVFRWLDTIGPAAANMLREIYIFYARKQQLKHIRNNVLPELRARGVKTAPGELGVVHLTRVTYPYNTNEVSVLEATSKLRDAQCDGAE</sequence>
<dbReference type="AlphaFoldDB" id="A0A8H6RWU3"/>